<gene>
    <name evidence="1" type="ORF">EVAR_74828_1</name>
</gene>
<accession>A0A4C1SRX2</accession>
<organism evidence="1 2">
    <name type="scientific">Eumeta variegata</name>
    <name type="common">Bagworm moth</name>
    <name type="synonym">Eumeta japonica</name>
    <dbReference type="NCBI Taxonomy" id="151549"/>
    <lineage>
        <taxon>Eukaryota</taxon>
        <taxon>Metazoa</taxon>
        <taxon>Ecdysozoa</taxon>
        <taxon>Arthropoda</taxon>
        <taxon>Hexapoda</taxon>
        <taxon>Insecta</taxon>
        <taxon>Pterygota</taxon>
        <taxon>Neoptera</taxon>
        <taxon>Endopterygota</taxon>
        <taxon>Lepidoptera</taxon>
        <taxon>Glossata</taxon>
        <taxon>Ditrysia</taxon>
        <taxon>Tineoidea</taxon>
        <taxon>Psychidae</taxon>
        <taxon>Oiketicinae</taxon>
        <taxon>Eumeta</taxon>
    </lineage>
</organism>
<comment type="caution">
    <text evidence="1">The sequence shown here is derived from an EMBL/GenBank/DDBJ whole genome shotgun (WGS) entry which is preliminary data.</text>
</comment>
<protein>
    <submittedName>
        <fullName evidence="1">Uncharacterized protein</fullName>
    </submittedName>
</protein>
<reference evidence="1 2" key="1">
    <citation type="journal article" date="2019" name="Commun. Biol.">
        <title>The bagworm genome reveals a unique fibroin gene that provides high tensile strength.</title>
        <authorList>
            <person name="Kono N."/>
            <person name="Nakamura H."/>
            <person name="Ohtoshi R."/>
            <person name="Tomita M."/>
            <person name="Numata K."/>
            <person name="Arakawa K."/>
        </authorList>
    </citation>
    <scope>NUCLEOTIDE SEQUENCE [LARGE SCALE GENOMIC DNA]</scope>
</reference>
<name>A0A4C1SRX2_EUMVA</name>
<dbReference type="AlphaFoldDB" id="A0A4C1SRX2"/>
<evidence type="ECO:0000313" key="1">
    <source>
        <dbReference type="EMBL" id="GBP04087.1"/>
    </source>
</evidence>
<evidence type="ECO:0000313" key="2">
    <source>
        <dbReference type="Proteomes" id="UP000299102"/>
    </source>
</evidence>
<proteinExistence type="predicted"/>
<keyword evidence="2" id="KW-1185">Reference proteome</keyword>
<dbReference type="Proteomes" id="UP000299102">
    <property type="component" value="Unassembled WGS sequence"/>
</dbReference>
<dbReference type="EMBL" id="BGZK01000012">
    <property type="protein sequence ID" value="GBP04087.1"/>
    <property type="molecule type" value="Genomic_DNA"/>
</dbReference>
<sequence length="101" mass="11605">MTHIIQRSTPLDYEQVVCENFFPVEFGKTLCNLFGRFQALRCSSKSMYIYTYSISRTYGVCIRGGMRREGGGGRYRFALNSRAMDFFCVPFPAARRANGYP</sequence>